<dbReference type="Pfam" id="PF04413">
    <property type="entry name" value="Glycos_transf_N"/>
    <property type="match status" value="1"/>
</dbReference>
<feature type="domain" description="3-deoxy-D-manno-octulosonic-acid transferase N-terminal" evidence="9">
    <location>
        <begin position="51"/>
        <end position="214"/>
    </location>
</feature>
<evidence type="ECO:0000256" key="5">
    <source>
        <dbReference type="ARBA" id="ARBA00031445"/>
    </source>
</evidence>
<organism evidence="10">
    <name type="scientific">Chlorobium phaeobacteroides (strain BS1)</name>
    <dbReference type="NCBI Taxonomy" id="331678"/>
    <lineage>
        <taxon>Bacteria</taxon>
        <taxon>Pseudomonadati</taxon>
        <taxon>Chlorobiota</taxon>
        <taxon>Chlorobiia</taxon>
        <taxon>Chlorobiales</taxon>
        <taxon>Chlorobiaceae</taxon>
        <taxon>Chlorobium/Pelodictyon group</taxon>
        <taxon>Chlorobium</taxon>
    </lineage>
</organism>
<dbReference type="GO" id="GO:0009245">
    <property type="term" value="P:lipid A biosynthetic process"/>
    <property type="evidence" value="ECO:0007669"/>
    <property type="project" value="TreeGrafter"/>
</dbReference>
<dbReference type="GO" id="GO:0043842">
    <property type="term" value="F:Kdo transferase activity"/>
    <property type="evidence" value="ECO:0007669"/>
    <property type="project" value="UniProtKB-EC"/>
</dbReference>
<evidence type="ECO:0000256" key="3">
    <source>
        <dbReference type="ARBA" id="ARBA00019077"/>
    </source>
</evidence>
<accession>B3ENY4</accession>
<comment type="pathway">
    <text evidence="1 8">Bacterial outer membrane biogenesis; LPS core biosynthesis.</text>
</comment>
<keyword evidence="8" id="KW-0448">Lipopolysaccharide biosynthesis</keyword>
<evidence type="ECO:0000256" key="2">
    <source>
        <dbReference type="ARBA" id="ARBA00012621"/>
    </source>
</evidence>
<dbReference type="EMBL" id="CP001101">
    <property type="protein sequence ID" value="ACE03761.1"/>
    <property type="molecule type" value="Genomic_DNA"/>
</dbReference>
<keyword evidence="8" id="KW-1003">Cell membrane</keyword>
<reference evidence="10" key="1">
    <citation type="submission" date="2008-06" db="EMBL/GenBank/DDBJ databases">
        <title>Complete sequence of Chlorobium phaeobacteroides BS1.</title>
        <authorList>
            <consortium name="US DOE Joint Genome Institute"/>
            <person name="Lucas S."/>
            <person name="Copeland A."/>
            <person name="Lapidus A."/>
            <person name="Glavina del Rio T."/>
            <person name="Dalin E."/>
            <person name="Tice H."/>
            <person name="Bruce D."/>
            <person name="Goodwin L."/>
            <person name="Pitluck S."/>
            <person name="Schmutz J."/>
            <person name="Larimer F."/>
            <person name="Land M."/>
            <person name="Hauser L."/>
            <person name="Kyrpides N."/>
            <person name="Ovchinnikova G."/>
            <person name="Li T."/>
            <person name="Liu Z."/>
            <person name="Zhao F."/>
            <person name="Overmann J."/>
            <person name="Bryant D.A."/>
            <person name="Richardson P."/>
        </authorList>
    </citation>
    <scope>NUCLEOTIDE SEQUENCE [LARGE SCALE GENOMIC DNA]</scope>
    <source>
        <strain evidence="10">BS1</strain>
    </source>
</reference>
<dbReference type="UniPathway" id="UPA00958"/>
<evidence type="ECO:0000256" key="6">
    <source>
        <dbReference type="ARBA" id="ARBA00049183"/>
    </source>
</evidence>
<dbReference type="STRING" id="331678.Cphamn1_0810"/>
<dbReference type="OrthoDB" id="9789797at2"/>
<dbReference type="eggNOG" id="COG1519">
    <property type="taxonomic scope" value="Bacteria"/>
</dbReference>
<dbReference type="SUPFAM" id="SSF53756">
    <property type="entry name" value="UDP-Glycosyltransferase/glycogen phosphorylase"/>
    <property type="match status" value="1"/>
</dbReference>
<name>B3ENY4_CHLPB</name>
<dbReference type="GO" id="GO:0009244">
    <property type="term" value="P:lipopolysaccharide core region biosynthetic process"/>
    <property type="evidence" value="ECO:0007669"/>
    <property type="project" value="UniProtKB-UniRule"/>
</dbReference>
<keyword evidence="8" id="KW-0812">Transmembrane</keyword>
<keyword evidence="8" id="KW-1133">Transmembrane helix</keyword>
<comment type="function">
    <text evidence="8">Involved in lipopolysaccharide (LPS) biosynthesis. Catalyzes the transfer of 3-deoxy-D-manno-octulosonate (Kdo) residue(s) from CMP-Kdo to lipid IV(A), the tetraacyldisaccharide-1,4'-bisphosphate precursor of lipid A.</text>
</comment>
<dbReference type="PANTHER" id="PTHR42755">
    <property type="entry name" value="3-DEOXY-MANNO-OCTULOSONATE CYTIDYLYLTRANSFERASE"/>
    <property type="match status" value="1"/>
</dbReference>
<proteinExistence type="inferred from homology"/>
<dbReference type="GO" id="GO:0005886">
    <property type="term" value="C:plasma membrane"/>
    <property type="evidence" value="ECO:0007669"/>
    <property type="project" value="UniProtKB-SubCell"/>
</dbReference>
<dbReference type="AlphaFoldDB" id="B3ENY4"/>
<evidence type="ECO:0000256" key="4">
    <source>
        <dbReference type="ARBA" id="ARBA00022679"/>
    </source>
</evidence>
<evidence type="ECO:0000256" key="7">
    <source>
        <dbReference type="PIRSR" id="PIRSR639901-1"/>
    </source>
</evidence>
<comment type="catalytic activity">
    <reaction evidence="6 8">
        <text>lipid IVA (E. coli) + CMP-3-deoxy-beta-D-manno-octulosonate = alpha-Kdo-(2-&gt;6)-lipid IVA (E. coli) + CMP + H(+)</text>
        <dbReference type="Rhea" id="RHEA:28066"/>
        <dbReference type="ChEBI" id="CHEBI:15378"/>
        <dbReference type="ChEBI" id="CHEBI:58603"/>
        <dbReference type="ChEBI" id="CHEBI:60364"/>
        <dbReference type="ChEBI" id="CHEBI:60377"/>
        <dbReference type="ChEBI" id="CHEBI:85987"/>
        <dbReference type="EC" id="2.4.99.12"/>
    </reaction>
</comment>
<keyword evidence="8" id="KW-0472">Membrane</keyword>
<evidence type="ECO:0000256" key="8">
    <source>
        <dbReference type="RuleBase" id="RU365103"/>
    </source>
</evidence>
<gene>
    <name evidence="10" type="ordered locus">Cphamn1_0810</name>
</gene>
<sequence length="423" mass="46817">MAPQLFLYNAIVPLLAGSLKLFSPAFPRLRTFFDVRKNMFTELEQSVAEKKDSEFRVWIHAASAGEFEQSRPIIAALKKSRPDLSVFVSFQSDSGYSVYRNYPDAAAVWYHPVDTRQNAKKTVALIRPDVVVIMRYDFWPNHLLAAKKSGARLFLVAAVLQDRSIYGKPLVRQFYRQVFSLFDYIYTVSEKDRERFSTLFGRNDALKAGDPRFDQVVQRSANTSKIDTLAACYAGKIVLVAGSTWERDEEILLPASMELAGKLSLILVPHDVSPGNISRLETMLHASGISFSRLSSLPENFSSNSVLVVDTVGLLAELYTLAGIAYVGGGFGVNVHNTLEPAVYGIPVLFGPNHHNSPEAEELVRITAATVIPDRDTLADTLRKLLDDPDTRALQGSLAGSFVQERLGASQTVAKKILNSITI</sequence>
<evidence type="ECO:0000256" key="1">
    <source>
        <dbReference type="ARBA" id="ARBA00004713"/>
    </source>
</evidence>
<dbReference type="InterPro" id="IPR039901">
    <property type="entry name" value="Kdotransferase"/>
</dbReference>
<dbReference type="Gene3D" id="3.40.50.2000">
    <property type="entry name" value="Glycogen Phosphorylase B"/>
    <property type="match status" value="1"/>
</dbReference>
<comment type="subcellular location">
    <subcellularLocation>
        <location evidence="8">Cell membrane</location>
    </subcellularLocation>
</comment>
<feature type="transmembrane region" description="Helical" evidence="8">
    <location>
        <begin position="6"/>
        <end position="26"/>
    </location>
</feature>
<comment type="similarity">
    <text evidence="8">Belongs to the glycosyltransferase group 1 family.</text>
</comment>
<keyword evidence="4 8" id="KW-0808">Transferase</keyword>
<dbReference type="EC" id="2.4.99.12" evidence="2 8"/>
<evidence type="ECO:0000313" key="10">
    <source>
        <dbReference type="EMBL" id="ACE03761.1"/>
    </source>
</evidence>
<protein>
    <recommendedName>
        <fullName evidence="3 8">3-deoxy-D-manno-octulosonic acid transferase</fullName>
        <shortName evidence="8">Kdo transferase</shortName>
        <ecNumber evidence="2 8">2.4.99.12</ecNumber>
    </recommendedName>
    <alternativeName>
        <fullName evidence="5 8">Lipid IV(A) 3-deoxy-D-manno-octulosonic acid transferase</fullName>
    </alternativeName>
</protein>
<dbReference type="InterPro" id="IPR007507">
    <property type="entry name" value="Glycos_transf_N"/>
</dbReference>
<evidence type="ECO:0000259" key="9">
    <source>
        <dbReference type="Pfam" id="PF04413"/>
    </source>
</evidence>
<dbReference type="CAZy" id="GT30">
    <property type="family name" value="Glycosyltransferase Family 30"/>
</dbReference>
<dbReference type="KEGG" id="cpb:Cphamn1_0810"/>
<feature type="active site" description="Proton acceptor" evidence="7">
    <location>
        <position position="66"/>
    </location>
</feature>
<dbReference type="InterPro" id="IPR038107">
    <property type="entry name" value="Glycos_transf_N_sf"/>
</dbReference>
<dbReference type="HOGENOM" id="CLU_036146_2_1_10"/>
<dbReference type="PANTHER" id="PTHR42755:SF1">
    <property type="entry name" value="3-DEOXY-D-MANNO-OCTULOSONIC ACID TRANSFERASE, MITOCHONDRIAL-RELATED"/>
    <property type="match status" value="1"/>
</dbReference>
<dbReference type="Gene3D" id="3.40.50.11720">
    <property type="entry name" value="3-Deoxy-D-manno-octulosonic-acid transferase, N-terminal domain"/>
    <property type="match status" value="1"/>
</dbReference>